<reference evidence="8" key="1">
    <citation type="submission" date="2023-07" db="EMBL/GenBank/DDBJ databases">
        <title>Study on multiphase classification of strain Alteromonas salexigens isolated from the Yellow Sea.</title>
        <authorList>
            <person name="Sun L."/>
        </authorList>
    </citation>
    <scope>NUCLEOTIDE SEQUENCE [LARGE SCALE GENOMIC DNA]</scope>
    <source>
        <strain evidence="8">ASW11-19</strain>
    </source>
</reference>
<dbReference type="EMBL" id="JAOTJC010000006">
    <property type="protein sequence ID" value="MCU7554385.1"/>
    <property type="molecule type" value="Genomic_DNA"/>
</dbReference>
<dbReference type="InterPro" id="IPR007471">
    <property type="entry name" value="N-end_Aminoacyl_Trfase_N"/>
</dbReference>
<protein>
    <recommendedName>
        <fullName evidence="4">Aspartate/glutamate leucyltransferase</fullName>
        <ecNumber evidence="4">2.3.2.29</ecNumber>
    </recommendedName>
</protein>
<comment type="function">
    <text evidence="4">Functions in the N-end rule pathway of protein degradation where it conjugates Leu from its aminoacyl-tRNA to the N-termini of proteins containing an N-terminal aspartate or glutamate.</text>
</comment>
<accession>A0ABT2VMR3</accession>
<evidence type="ECO:0000259" key="5">
    <source>
        <dbReference type="Pfam" id="PF04376"/>
    </source>
</evidence>
<dbReference type="InterPro" id="IPR030700">
    <property type="entry name" value="N-end_Aminoacyl_Trfase"/>
</dbReference>
<gene>
    <name evidence="4" type="primary">bpt</name>
    <name evidence="7" type="ORF">OCL06_07220</name>
</gene>
<dbReference type="RefSeq" id="WP_262993059.1">
    <property type="nucleotide sequence ID" value="NZ_JAOTJC010000006.1"/>
</dbReference>
<keyword evidence="1 4" id="KW-0963">Cytoplasm</keyword>
<evidence type="ECO:0000313" key="8">
    <source>
        <dbReference type="Proteomes" id="UP001209257"/>
    </source>
</evidence>
<dbReference type="NCBIfam" id="NF002346">
    <property type="entry name" value="PRK01305.2-3"/>
    <property type="match status" value="1"/>
</dbReference>
<comment type="similarity">
    <text evidence="4">Belongs to the R-transferase family. Bpt subfamily.</text>
</comment>
<keyword evidence="3 4" id="KW-0012">Acyltransferase</keyword>
<organism evidence="7 8">
    <name type="scientific">Alteromonas salexigens</name>
    <dbReference type="NCBI Taxonomy" id="2982530"/>
    <lineage>
        <taxon>Bacteria</taxon>
        <taxon>Pseudomonadati</taxon>
        <taxon>Pseudomonadota</taxon>
        <taxon>Gammaproteobacteria</taxon>
        <taxon>Alteromonadales</taxon>
        <taxon>Alteromonadaceae</taxon>
        <taxon>Alteromonas/Salinimonas group</taxon>
        <taxon>Alteromonas</taxon>
    </lineage>
</organism>
<dbReference type="PANTHER" id="PTHR21367:SF1">
    <property type="entry name" value="ARGINYL-TRNA--PROTEIN TRANSFERASE 1"/>
    <property type="match status" value="1"/>
</dbReference>
<evidence type="ECO:0000256" key="1">
    <source>
        <dbReference type="ARBA" id="ARBA00022490"/>
    </source>
</evidence>
<evidence type="ECO:0000313" key="7">
    <source>
        <dbReference type="EMBL" id="MCU7554385.1"/>
    </source>
</evidence>
<keyword evidence="8" id="KW-1185">Reference proteome</keyword>
<dbReference type="Pfam" id="PF04376">
    <property type="entry name" value="ATE_N"/>
    <property type="match status" value="1"/>
</dbReference>
<dbReference type="NCBIfam" id="NF002345">
    <property type="entry name" value="PRK01305.2-2"/>
    <property type="match status" value="1"/>
</dbReference>
<keyword evidence="2 4" id="KW-0808">Transferase</keyword>
<dbReference type="InterPro" id="IPR017138">
    <property type="entry name" value="Asp_Glu_LeuTrfase"/>
</dbReference>
<comment type="catalytic activity">
    <reaction evidence="4">
        <text>N-terminal L-aspartyl-[protein] + L-leucyl-tRNA(Leu) = N-terminal L-leucyl-L-aspartyl-[protein] + tRNA(Leu) + H(+)</text>
        <dbReference type="Rhea" id="RHEA:50420"/>
        <dbReference type="Rhea" id="RHEA-COMP:9613"/>
        <dbReference type="Rhea" id="RHEA-COMP:9622"/>
        <dbReference type="Rhea" id="RHEA-COMP:12669"/>
        <dbReference type="Rhea" id="RHEA-COMP:12674"/>
        <dbReference type="ChEBI" id="CHEBI:15378"/>
        <dbReference type="ChEBI" id="CHEBI:64720"/>
        <dbReference type="ChEBI" id="CHEBI:78442"/>
        <dbReference type="ChEBI" id="CHEBI:78494"/>
        <dbReference type="ChEBI" id="CHEBI:133042"/>
        <dbReference type="EC" id="2.3.2.29"/>
    </reaction>
</comment>
<comment type="catalytic activity">
    <reaction evidence="4">
        <text>N-terminal L-glutamyl-[protein] + L-leucyl-tRNA(Leu) = N-terminal L-leucyl-L-glutamyl-[protein] + tRNA(Leu) + H(+)</text>
        <dbReference type="Rhea" id="RHEA:50412"/>
        <dbReference type="Rhea" id="RHEA-COMP:9613"/>
        <dbReference type="Rhea" id="RHEA-COMP:9622"/>
        <dbReference type="Rhea" id="RHEA-COMP:12664"/>
        <dbReference type="Rhea" id="RHEA-COMP:12668"/>
        <dbReference type="ChEBI" id="CHEBI:15378"/>
        <dbReference type="ChEBI" id="CHEBI:64721"/>
        <dbReference type="ChEBI" id="CHEBI:78442"/>
        <dbReference type="ChEBI" id="CHEBI:78494"/>
        <dbReference type="ChEBI" id="CHEBI:133041"/>
        <dbReference type="EC" id="2.3.2.29"/>
    </reaction>
</comment>
<feature type="domain" description="N-end rule aminoacyl transferase C-terminal" evidence="6">
    <location>
        <begin position="99"/>
        <end position="223"/>
    </location>
</feature>
<dbReference type="Pfam" id="PF04377">
    <property type="entry name" value="ATE_C"/>
    <property type="match status" value="1"/>
</dbReference>
<dbReference type="Proteomes" id="UP001209257">
    <property type="component" value="Unassembled WGS sequence"/>
</dbReference>
<dbReference type="GO" id="GO:0004057">
    <property type="term" value="F:arginyl-tRNA--protein transferase activity"/>
    <property type="evidence" value="ECO:0007669"/>
    <property type="project" value="UniProtKB-EC"/>
</dbReference>
<dbReference type="InterPro" id="IPR016181">
    <property type="entry name" value="Acyl_CoA_acyltransferase"/>
</dbReference>
<dbReference type="SUPFAM" id="SSF55729">
    <property type="entry name" value="Acyl-CoA N-acyltransferases (Nat)"/>
    <property type="match status" value="1"/>
</dbReference>
<evidence type="ECO:0000256" key="2">
    <source>
        <dbReference type="ARBA" id="ARBA00022679"/>
    </source>
</evidence>
<dbReference type="PANTHER" id="PTHR21367">
    <property type="entry name" value="ARGININE-TRNA-PROTEIN TRANSFERASE 1"/>
    <property type="match status" value="1"/>
</dbReference>
<dbReference type="NCBIfam" id="NF002342">
    <property type="entry name" value="PRK01305.1-3"/>
    <property type="match status" value="1"/>
</dbReference>
<dbReference type="EC" id="2.3.2.29" evidence="4"/>
<dbReference type="HAMAP" id="MF_00689">
    <property type="entry name" value="Bpt"/>
    <property type="match status" value="1"/>
</dbReference>
<dbReference type="PIRSF" id="PIRSF037208">
    <property type="entry name" value="ATE_pro_prd"/>
    <property type="match status" value="1"/>
</dbReference>
<comment type="caution">
    <text evidence="7">The sequence shown here is derived from an EMBL/GenBank/DDBJ whole genome shotgun (WGS) entry which is preliminary data.</text>
</comment>
<dbReference type="NCBIfam" id="NF002341">
    <property type="entry name" value="PRK01305.1-1"/>
    <property type="match status" value="1"/>
</dbReference>
<name>A0ABT2VMR3_9ALTE</name>
<sequence>MRFGITQPAACSYLADQQEQLLVFAEEETELGRRYAQLIQAGFRRSGDQIYRPHCPLCQACESIRLPVSEFQPSRSQRRLLKKNAALRSVFTRTAGTDYYPLYARYINERHADGTMYPPSPEQFEGFIHCTWNPPAFVEAYDGETLIAVAVCDVLDDSTSCAMSALYTFFNPDYGHASLGTWMILQQIHHAQEQGMKYVYLGYQVDSCQKMAYKADFFPHERFRHHQWHRVDKKNR</sequence>
<evidence type="ECO:0000259" key="6">
    <source>
        <dbReference type="Pfam" id="PF04377"/>
    </source>
</evidence>
<comment type="subcellular location">
    <subcellularLocation>
        <location evidence="4">Cytoplasm</location>
    </subcellularLocation>
</comment>
<dbReference type="InterPro" id="IPR007472">
    <property type="entry name" value="N-end_Aminoacyl_Trfase_C"/>
</dbReference>
<proteinExistence type="inferred from homology"/>
<dbReference type="Gene3D" id="3.40.630.30">
    <property type="match status" value="1"/>
</dbReference>
<evidence type="ECO:0000256" key="4">
    <source>
        <dbReference type="HAMAP-Rule" id="MF_00689"/>
    </source>
</evidence>
<evidence type="ECO:0000256" key="3">
    <source>
        <dbReference type="ARBA" id="ARBA00023315"/>
    </source>
</evidence>
<feature type="domain" description="N-end aminoacyl transferase N-terminal" evidence="5">
    <location>
        <begin position="10"/>
        <end position="79"/>
    </location>
</feature>